<dbReference type="RefSeq" id="WP_168882391.1">
    <property type="nucleotide sequence ID" value="NZ_JABAIL010000003.1"/>
</dbReference>
<dbReference type="Pfam" id="PF00072">
    <property type="entry name" value="Response_reg"/>
    <property type="match status" value="1"/>
</dbReference>
<proteinExistence type="predicted"/>
<reference evidence="4 5" key="1">
    <citation type="submission" date="2020-04" db="EMBL/GenBank/DDBJ databases">
        <title>Flammeovirga sp. SR4, a novel species isolated from seawater.</title>
        <authorList>
            <person name="Wang X."/>
        </authorList>
    </citation>
    <scope>NUCLEOTIDE SEQUENCE [LARGE SCALE GENOMIC DNA]</scope>
    <source>
        <strain evidence="4 5">SR4</strain>
    </source>
</reference>
<dbReference type="AlphaFoldDB" id="A0A7X8SK66"/>
<dbReference type="InterPro" id="IPR001789">
    <property type="entry name" value="Sig_transdc_resp-reg_receiver"/>
</dbReference>
<dbReference type="PANTHER" id="PTHR37299:SF1">
    <property type="entry name" value="STAGE 0 SPORULATION PROTEIN A HOMOLOG"/>
    <property type="match status" value="1"/>
</dbReference>
<keyword evidence="1" id="KW-0597">Phosphoprotein</keyword>
<dbReference type="SMART" id="SM00448">
    <property type="entry name" value="REC"/>
    <property type="match status" value="1"/>
</dbReference>
<dbReference type="InterPro" id="IPR011006">
    <property type="entry name" value="CheY-like_superfamily"/>
</dbReference>
<dbReference type="GO" id="GO:0003677">
    <property type="term" value="F:DNA binding"/>
    <property type="evidence" value="ECO:0007669"/>
    <property type="project" value="InterPro"/>
</dbReference>
<evidence type="ECO:0000313" key="4">
    <source>
        <dbReference type="EMBL" id="NLR91675.1"/>
    </source>
</evidence>
<evidence type="ECO:0000259" key="3">
    <source>
        <dbReference type="PROSITE" id="PS50930"/>
    </source>
</evidence>
<dbReference type="Proteomes" id="UP000585050">
    <property type="component" value="Unassembled WGS sequence"/>
</dbReference>
<comment type="caution">
    <text evidence="4">The sequence shown here is derived from an EMBL/GenBank/DDBJ whole genome shotgun (WGS) entry which is preliminary data.</text>
</comment>
<evidence type="ECO:0000313" key="5">
    <source>
        <dbReference type="Proteomes" id="UP000585050"/>
    </source>
</evidence>
<dbReference type="EMBL" id="JABAIL010000003">
    <property type="protein sequence ID" value="NLR91675.1"/>
    <property type="molecule type" value="Genomic_DNA"/>
</dbReference>
<keyword evidence="5" id="KW-1185">Reference proteome</keyword>
<dbReference type="Gene3D" id="2.40.50.1020">
    <property type="entry name" value="LytTr DNA-binding domain"/>
    <property type="match status" value="1"/>
</dbReference>
<organism evidence="4 5">
    <name type="scientific">Flammeovirga agarivorans</name>
    <dbReference type="NCBI Taxonomy" id="2726742"/>
    <lineage>
        <taxon>Bacteria</taxon>
        <taxon>Pseudomonadati</taxon>
        <taxon>Bacteroidota</taxon>
        <taxon>Cytophagia</taxon>
        <taxon>Cytophagales</taxon>
        <taxon>Flammeovirgaceae</taxon>
        <taxon>Flammeovirga</taxon>
    </lineage>
</organism>
<dbReference type="PANTHER" id="PTHR37299">
    <property type="entry name" value="TRANSCRIPTIONAL REGULATOR-RELATED"/>
    <property type="match status" value="1"/>
</dbReference>
<dbReference type="Pfam" id="PF04397">
    <property type="entry name" value="LytTR"/>
    <property type="match status" value="1"/>
</dbReference>
<dbReference type="InterPro" id="IPR007492">
    <property type="entry name" value="LytTR_DNA-bd_dom"/>
</dbReference>
<dbReference type="GO" id="GO:0000156">
    <property type="term" value="F:phosphorelay response regulator activity"/>
    <property type="evidence" value="ECO:0007669"/>
    <property type="project" value="InterPro"/>
</dbReference>
<accession>A0A7X8SK66</accession>
<feature type="domain" description="HTH LytTR-type" evidence="3">
    <location>
        <begin position="143"/>
        <end position="241"/>
    </location>
</feature>
<gene>
    <name evidence="4" type="ORF">HGP29_10685</name>
</gene>
<dbReference type="SUPFAM" id="SSF52172">
    <property type="entry name" value="CheY-like"/>
    <property type="match status" value="1"/>
</dbReference>
<evidence type="ECO:0000256" key="1">
    <source>
        <dbReference type="PROSITE-ProRule" id="PRU00169"/>
    </source>
</evidence>
<dbReference type="PROSITE" id="PS50110">
    <property type="entry name" value="RESPONSE_REGULATORY"/>
    <property type="match status" value="1"/>
</dbReference>
<name>A0A7X8SK66_9BACT</name>
<feature type="domain" description="Response regulatory" evidence="2">
    <location>
        <begin position="8"/>
        <end position="120"/>
    </location>
</feature>
<dbReference type="SMART" id="SM00850">
    <property type="entry name" value="LytTR"/>
    <property type="match status" value="1"/>
</dbReference>
<feature type="modified residue" description="4-aspartylphosphate" evidence="1">
    <location>
        <position position="60"/>
    </location>
</feature>
<dbReference type="InterPro" id="IPR046947">
    <property type="entry name" value="LytR-like"/>
</dbReference>
<protein>
    <submittedName>
        <fullName evidence="4">Response regulator transcription factor</fullName>
    </submittedName>
</protein>
<dbReference type="Gene3D" id="3.40.50.2300">
    <property type="match status" value="1"/>
</dbReference>
<dbReference type="PROSITE" id="PS50930">
    <property type="entry name" value="HTH_LYTTR"/>
    <property type="match status" value="1"/>
</dbReference>
<evidence type="ECO:0000259" key="2">
    <source>
        <dbReference type="PROSITE" id="PS50110"/>
    </source>
</evidence>
<sequence length="244" mass="28289">MKTTPTYKCLIIDDEQFARELIADYLKSFPEFEVVGKCKNTLMAKEVLASEDVVDVIFLDIQMPEETGIEFLKKHSVQPKIVFTTAYAEYAVESYHFDVADYLLKPITEERFGQMIQKLKKQLDTEEKAKAFELLEIIPNDAIKIKTGASTVKIYFNELLHLQAEGEYIKYITKDKSYLVLGSLKKIAEELPPLFIQVHRSHIVALSKVKERKNYTLFLHDQSQIPIGKTYRSKVLERLKEINF</sequence>